<proteinExistence type="predicted"/>
<dbReference type="Proteomes" id="UP000317747">
    <property type="component" value="Unassembled WGS sequence"/>
</dbReference>
<accession>A0A506QTJ2</accession>
<name>A0A506QTJ2_9GAMM</name>
<dbReference type="SUPFAM" id="SSF56801">
    <property type="entry name" value="Acetyl-CoA synthetase-like"/>
    <property type="match status" value="1"/>
</dbReference>
<dbReference type="PANTHER" id="PTHR43845:SF1">
    <property type="entry name" value="BLR5969 PROTEIN"/>
    <property type="match status" value="1"/>
</dbReference>
<dbReference type="Pfam" id="PF00501">
    <property type="entry name" value="AMP-binding"/>
    <property type="match status" value="1"/>
</dbReference>
<sequence length="408" mass="45884">MRNSDTQEKLMRSYDHQPTFVEQHNRISIISGSTFRDYEHFARSVPISKLVRMHEVEGKQGDDSSANLPSLIGATSGTSGKMKPVRIQLKNGGCSVSASERNFIYHLRERRVFFPQDVVGNLFTINLFSTLHQSACDIVKYCQGSIVPVGDIAMLTRDHFLFLQEVELSVLFGVPATIIQFVEAMLSNKVPIGIKKIVFTGETLRPSQAEWLRSRLGRTLSIVGLYGLSECGFLGLTDAQDCDEYTLFNDDFFFEQDPVHGLLVTSLDPSAKNRLIRYPTGDGVELTFHNKQLKMRIMARKDLLFNFVGNLISVESIAATVAESIPESFIQLVIRSEKGQQELLLVNVAGKNLQTQQLELIAQKLRARPELAEVYQKQRGRLEVHSVAENAFVLSARGKLQFVVDERE</sequence>
<dbReference type="OrthoDB" id="580775at2"/>
<dbReference type="InterPro" id="IPR000873">
    <property type="entry name" value="AMP-dep_synth/lig_dom"/>
</dbReference>
<dbReference type="Gene3D" id="3.40.50.12780">
    <property type="entry name" value="N-terminal domain of ligase-like"/>
    <property type="match status" value="1"/>
</dbReference>
<protein>
    <submittedName>
        <fullName evidence="2">AMP-binding protein</fullName>
    </submittedName>
</protein>
<dbReference type="PANTHER" id="PTHR43845">
    <property type="entry name" value="BLR5969 PROTEIN"/>
    <property type="match status" value="1"/>
</dbReference>
<gene>
    <name evidence="2" type="ORF">FJW01_00795</name>
</gene>
<dbReference type="AlphaFoldDB" id="A0A506QTJ2"/>
<dbReference type="EMBL" id="VHJA01000010">
    <property type="protein sequence ID" value="TPV49641.1"/>
    <property type="molecule type" value="Genomic_DNA"/>
</dbReference>
<organism evidence="2 3">
    <name type="scientific">Pantoea deleyi</name>
    <dbReference type="NCBI Taxonomy" id="470932"/>
    <lineage>
        <taxon>Bacteria</taxon>
        <taxon>Pseudomonadati</taxon>
        <taxon>Pseudomonadota</taxon>
        <taxon>Gammaproteobacteria</taxon>
        <taxon>Enterobacterales</taxon>
        <taxon>Erwiniaceae</taxon>
        <taxon>Pantoea</taxon>
    </lineage>
</organism>
<keyword evidence="3" id="KW-1185">Reference proteome</keyword>
<evidence type="ECO:0000313" key="2">
    <source>
        <dbReference type="EMBL" id="TPV49641.1"/>
    </source>
</evidence>
<dbReference type="InterPro" id="IPR042099">
    <property type="entry name" value="ANL_N_sf"/>
</dbReference>
<reference evidence="2 3" key="1">
    <citation type="submission" date="2019-06" db="EMBL/GenBank/DDBJ databases">
        <title>Taxogenomics and systematics of the genus Pantoea.</title>
        <authorList>
            <person name="Tambong J.T."/>
        </authorList>
    </citation>
    <scope>NUCLEOTIDE SEQUENCE [LARGE SCALE GENOMIC DNA]</scope>
    <source>
        <strain evidence="2 3">LMG 24200</strain>
    </source>
</reference>
<evidence type="ECO:0000313" key="3">
    <source>
        <dbReference type="Proteomes" id="UP000317747"/>
    </source>
</evidence>
<evidence type="ECO:0000259" key="1">
    <source>
        <dbReference type="Pfam" id="PF00501"/>
    </source>
</evidence>
<comment type="caution">
    <text evidence="2">The sequence shown here is derived from an EMBL/GenBank/DDBJ whole genome shotgun (WGS) entry which is preliminary data.</text>
</comment>
<feature type="domain" description="AMP-dependent synthetase/ligase" evidence="1">
    <location>
        <begin position="59"/>
        <end position="240"/>
    </location>
</feature>